<gene>
    <name evidence="4" type="primary">LOC108559826</name>
</gene>
<dbReference type="GeneID" id="108559826"/>
<dbReference type="RefSeq" id="XP_017772672.1">
    <property type="nucleotide sequence ID" value="XM_017917183.1"/>
</dbReference>
<dbReference type="InterPro" id="IPR006085">
    <property type="entry name" value="XPG_DNA_repair_N"/>
</dbReference>
<comment type="similarity">
    <text evidence="1">Belongs to the asteroid family.</text>
</comment>
<dbReference type="PANTHER" id="PTHR15665">
    <property type="entry name" value="ASTEROID PROTEIN"/>
    <property type="match status" value="1"/>
</dbReference>
<reference evidence="4" key="1">
    <citation type="submission" date="2025-08" db="UniProtKB">
        <authorList>
            <consortium name="RefSeq"/>
        </authorList>
    </citation>
    <scope>IDENTIFICATION</scope>
    <source>
        <tissue evidence="4">Whole Larva</tissue>
    </source>
</reference>
<dbReference type="InterPro" id="IPR026832">
    <property type="entry name" value="Asteroid"/>
</dbReference>
<accession>A0ABM1MDM2</accession>
<dbReference type="SUPFAM" id="SSF88723">
    <property type="entry name" value="PIN domain-like"/>
    <property type="match status" value="1"/>
</dbReference>
<name>A0ABM1MDM2_NICVS</name>
<evidence type="ECO:0000256" key="1">
    <source>
        <dbReference type="ARBA" id="ARBA00007398"/>
    </source>
</evidence>
<dbReference type="Pfam" id="PF00752">
    <property type="entry name" value="XPG_N"/>
    <property type="match status" value="1"/>
</dbReference>
<proteinExistence type="inferred from homology"/>
<evidence type="ECO:0000313" key="3">
    <source>
        <dbReference type="Proteomes" id="UP000695000"/>
    </source>
</evidence>
<keyword evidence="3" id="KW-1185">Reference proteome</keyword>
<feature type="domain" description="XPG N-terminal" evidence="2">
    <location>
        <begin position="1"/>
        <end position="98"/>
    </location>
</feature>
<dbReference type="InterPro" id="IPR029060">
    <property type="entry name" value="PIN-like_dom_sf"/>
</dbReference>
<dbReference type="Gene3D" id="3.40.50.1010">
    <property type="entry name" value="5'-nuclease"/>
    <property type="match status" value="1"/>
</dbReference>
<evidence type="ECO:0000259" key="2">
    <source>
        <dbReference type="Pfam" id="PF00752"/>
    </source>
</evidence>
<dbReference type="Proteomes" id="UP000695000">
    <property type="component" value="Unplaced"/>
</dbReference>
<sequence length="689" mass="80343">MGVRGLASYVDKNSKQYLRTYDLHDTYLVIDGNNLAAQLYVKHTICYDCFGGEYDTYRRTIKDFFDILKTCNVTPLIVFDGCYENKKLKTIYSRVNARIQMVSKLNAYTESASTVFPLFLRELFTEVVLSLGLKAVRCDFEADYEMACMASTLDCPLLSYDSDFFIFDIKYIPFPTLQFYYKTITVNDRTCSAIECKLYKVETFLSALGAVDKSNMPLLATLLGNDYIKKSYFKKFYDQLKLVKKKSSQSELHRRIESVIKWLQDETYESAARKILGMIKFKKREEVAKKIKFIADGYICVKSKILCNFGINIDTEVTVKKMADIDISTIKNEDSIDTSESDDEEISDEEDIEMDNIQSIEVDTLTAFFPSWFVTEFRSSNFPAWFLDIAIHKRYFFIPQVENKDLEHSNSISIPLLAALHKMLSSGNQEEYVYVARKKSKICSVTMKCSDLDLPTLAEIEHMDTLTRCNVLLKIVDINSNCMTCLNTFPPDWQVFILAIMYWVKNADMTITNNYVYSLIMCVIILKNVDKKFGKSIRTINKLCNYMHGLKKNDLHYAELEECGYFLQEMIPKFYMHEKMCRNPKNYDSNIVHAFAQFQSCAFHIKYLNKLLKLPFEDFNISEFFNGTFIYNFYCTLLRRPSSLDYIQFILKRCPDIFKYFKEMAELITNTLEMQAVVGKKRHRKANRK</sequence>
<protein>
    <submittedName>
        <fullName evidence="4">Protein asteroid</fullName>
    </submittedName>
</protein>
<dbReference type="PANTHER" id="PTHR15665:SF1">
    <property type="entry name" value="PROTEIN ASTEROID HOMOLOG 1"/>
    <property type="match status" value="1"/>
</dbReference>
<evidence type="ECO:0000313" key="4">
    <source>
        <dbReference type="RefSeq" id="XP_017772672.1"/>
    </source>
</evidence>
<organism evidence="3 4">
    <name type="scientific">Nicrophorus vespilloides</name>
    <name type="common">Boreal carrion beetle</name>
    <dbReference type="NCBI Taxonomy" id="110193"/>
    <lineage>
        <taxon>Eukaryota</taxon>
        <taxon>Metazoa</taxon>
        <taxon>Ecdysozoa</taxon>
        <taxon>Arthropoda</taxon>
        <taxon>Hexapoda</taxon>
        <taxon>Insecta</taxon>
        <taxon>Pterygota</taxon>
        <taxon>Neoptera</taxon>
        <taxon>Endopterygota</taxon>
        <taxon>Coleoptera</taxon>
        <taxon>Polyphaga</taxon>
        <taxon>Staphyliniformia</taxon>
        <taxon>Silphidae</taxon>
        <taxon>Nicrophorinae</taxon>
        <taxon>Nicrophorus</taxon>
    </lineage>
</organism>